<accession>A0A816K2P9</accession>
<feature type="region of interest" description="Disordered" evidence="1">
    <location>
        <begin position="46"/>
        <end position="68"/>
    </location>
</feature>
<protein>
    <submittedName>
        <fullName evidence="2">(rape) hypothetical protein</fullName>
    </submittedName>
</protein>
<reference evidence="2" key="1">
    <citation type="submission" date="2021-01" db="EMBL/GenBank/DDBJ databases">
        <authorList>
            <consortium name="Genoscope - CEA"/>
            <person name="William W."/>
        </authorList>
    </citation>
    <scope>NUCLEOTIDE SEQUENCE</scope>
</reference>
<gene>
    <name evidence="2" type="ORF">DARMORV10_C02P25310.1</name>
</gene>
<feature type="compositionally biased region" description="Low complexity" evidence="1">
    <location>
        <begin position="143"/>
        <end position="152"/>
    </location>
</feature>
<dbReference type="Proteomes" id="UP001295469">
    <property type="component" value="Chromosome C02"/>
</dbReference>
<name>A0A816K2P9_BRANA</name>
<dbReference type="EMBL" id="HG994366">
    <property type="protein sequence ID" value="CAF1905186.1"/>
    <property type="molecule type" value="Genomic_DNA"/>
</dbReference>
<evidence type="ECO:0000313" key="2">
    <source>
        <dbReference type="EMBL" id="CAF1905186.1"/>
    </source>
</evidence>
<sequence length="182" mass="20470">MVWKEKAPPSENDQMNTPFTSPIPTQANTIHTDPAAIQQMREDILSERDDKDKTTMQYVNVPDPVEREARRQRVLEGETQNQMAERAASMLAHAVQNKPISTTANTNASNHAFYEAMDAEEDNPPTELEQAYPTPKKRRGRPPGKTTTTTTTARNVTLRGGSSRKRKVHAIQNSPRVRKSYA</sequence>
<feature type="region of interest" description="Disordered" evidence="1">
    <location>
        <begin position="1"/>
        <end position="29"/>
    </location>
</feature>
<feature type="compositionally biased region" description="Polar residues" evidence="1">
    <location>
        <begin position="11"/>
        <end position="29"/>
    </location>
</feature>
<feature type="compositionally biased region" description="Polar residues" evidence="1">
    <location>
        <begin position="100"/>
        <end position="110"/>
    </location>
</feature>
<organism evidence="2">
    <name type="scientific">Brassica napus</name>
    <name type="common">Rape</name>
    <dbReference type="NCBI Taxonomy" id="3708"/>
    <lineage>
        <taxon>Eukaryota</taxon>
        <taxon>Viridiplantae</taxon>
        <taxon>Streptophyta</taxon>
        <taxon>Embryophyta</taxon>
        <taxon>Tracheophyta</taxon>
        <taxon>Spermatophyta</taxon>
        <taxon>Magnoliopsida</taxon>
        <taxon>eudicotyledons</taxon>
        <taxon>Gunneridae</taxon>
        <taxon>Pentapetalae</taxon>
        <taxon>rosids</taxon>
        <taxon>malvids</taxon>
        <taxon>Brassicales</taxon>
        <taxon>Brassicaceae</taxon>
        <taxon>Brassiceae</taxon>
        <taxon>Brassica</taxon>
    </lineage>
</organism>
<dbReference type="AlphaFoldDB" id="A0A816K2P9"/>
<evidence type="ECO:0000256" key="1">
    <source>
        <dbReference type="SAM" id="MobiDB-lite"/>
    </source>
</evidence>
<feature type="region of interest" description="Disordered" evidence="1">
    <location>
        <begin position="100"/>
        <end position="182"/>
    </location>
</feature>
<feature type="non-terminal residue" evidence="2">
    <location>
        <position position="1"/>
    </location>
</feature>
<proteinExistence type="predicted"/>